<feature type="compositionally biased region" description="Polar residues" evidence="1">
    <location>
        <begin position="34"/>
        <end position="59"/>
    </location>
</feature>
<evidence type="ECO:0000313" key="2">
    <source>
        <dbReference type="EMBL" id="KAF3954203.1"/>
    </source>
</evidence>
<dbReference type="AlphaFoldDB" id="A0A8J4QYK9"/>
<organism evidence="2 3">
    <name type="scientific">Castanea mollissima</name>
    <name type="common">Chinese chestnut</name>
    <dbReference type="NCBI Taxonomy" id="60419"/>
    <lineage>
        <taxon>Eukaryota</taxon>
        <taxon>Viridiplantae</taxon>
        <taxon>Streptophyta</taxon>
        <taxon>Embryophyta</taxon>
        <taxon>Tracheophyta</taxon>
        <taxon>Spermatophyta</taxon>
        <taxon>Magnoliopsida</taxon>
        <taxon>eudicotyledons</taxon>
        <taxon>Gunneridae</taxon>
        <taxon>Pentapetalae</taxon>
        <taxon>rosids</taxon>
        <taxon>fabids</taxon>
        <taxon>Fagales</taxon>
        <taxon>Fagaceae</taxon>
        <taxon>Castanea</taxon>
    </lineage>
</organism>
<proteinExistence type="predicted"/>
<dbReference type="EMBL" id="JRKL02003790">
    <property type="protein sequence ID" value="KAF3954203.1"/>
    <property type="molecule type" value="Genomic_DNA"/>
</dbReference>
<reference evidence="2" key="1">
    <citation type="submission" date="2020-03" db="EMBL/GenBank/DDBJ databases">
        <title>Castanea mollissima Vanexum genome sequencing.</title>
        <authorList>
            <person name="Staton M."/>
        </authorList>
    </citation>
    <scope>NUCLEOTIDE SEQUENCE</scope>
    <source>
        <tissue evidence="2">Leaf</tissue>
    </source>
</reference>
<dbReference type="Proteomes" id="UP000737018">
    <property type="component" value="Unassembled WGS sequence"/>
</dbReference>
<protein>
    <submittedName>
        <fullName evidence="2">Uncharacterized protein</fullName>
    </submittedName>
</protein>
<evidence type="ECO:0000256" key="1">
    <source>
        <dbReference type="SAM" id="MobiDB-lite"/>
    </source>
</evidence>
<feature type="region of interest" description="Disordered" evidence="1">
    <location>
        <begin position="34"/>
        <end position="67"/>
    </location>
</feature>
<comment type="caution">
    <text evidence="2">The sequence shown here is derived from an EMBL/GenBank/DDBJ whole genome shotgun (WGS) entry which is preliminary data.</text>
</comment>
<accession>A0A8J4QYK9</accession>
<keyword evidence="3" id="KW-1185">Reference proteome</keyword>
<name>A0A8J4QYK9_9ROSI</name>
<evidence type="ECO:0000313" key="3">
    <source>
        <dbReference type="Proteomes" id="UP000737018"/>
    </source>
</evidence>
<gene>
    <name evidence="2" type="ORF">CMV_020423</name>
</gene>
<sequence>MPQSKKKIFKAHQEEIETRREKFQGCQHCQASTHLQSASHHCNTADSTSIKGNDDNANYSLPPPSET</sequence>